<protein>
    <submittedName>
        <fullName evidence="2">Uncharacterized protein</fullName>
    </submittedName>
</protein>
<dbReference type="RefSeq" id="XP_053025900.1">
    <property type="nucleotide sequence ID" value="XM_053161932.1"/>
</dbReference>
<feature type="compositionally biased region" description="Polar residues" evidence="1">
    <location>
        <begin position="85"/>
        <end position="103"/>
    </location>
</feature>
<sequence length="183" mass="19369">MLTNPNANAPGPSPPAASGPNGGPSNSDKDAEWIARLVNQLVPRFQAAGDRMQTDGDGDVLQTSQPISNNPVMHPGVPAHPSSLPFITTTPNQDLPSNPTRSGNPRKHGKRSACIKPVDLLAKTPNAPSGSDVDQSTTNHISQTRDPDHSGYTSKSSTPDTDRPTLSFGTRLYCILCGRNKLN</sequence>
<organism evidence="2 3">
    <name type="scientific">Puccinia triticina</name>
    <dbReference type="NCBI Taxonomy" id="208348"/>
    <lineage>
        <taxon>Eukaryota</taxon>
        <taxon>Fungi</taxon>
        <taxon>Dikarya</taxon>
        <taxon>Basidiomycota</taxon>
        <taxon>Pucciniomycotina</taxon>
        <taxon>Pucciniomycetes</taxon>
        <taxon>Pucciniales</taxon>
        <taxon>Pucciniaceae</taxon>
        <taxon>Puccinia</taxon>
    </lineage>
</organism>
<feature type="compositionally biased region" description="Polar residues" evidence="1">
    <location>
        <begin position="126"/>
        <end position="142"/>
    </location>
</feature>
<feature type="region of interest" description="Disordered" evidence="1">
    <location>
        <begin position="1"/>
        <end position="33"/>
    </location>
</feature>
<dbReference type="Proteomes" id="UP001164743">
    <property type="component" value="Chromosome 12A"/>
</dbReference>
<accession>A0ABY7D0C8</accession>
<keyword evidence="3" id="KW-1185">Reference proteome</keyword>
<feature type="compositionally biased region" description="Polar residues" evidence="1">
    <location>
        <begin position="61"/>
        <end position="71"/>
    </location>
</feature>
<gene>
    <name evidence="2" type="ORF">PtA15_12A334</name>
</gene>
<feature type="compositionally biased region" description="Basic residues" evidence="1">
    <location>
        <begin position="104"/>
        <end position="113"/>
    </location>
</feature>
<feature type="region of interest" description="Disordered" evidence="1">
    <location>
        <begin position="45"/>
        <end position="166"/>
    </location>
</feature>
<dbReference type="EMBL" id="CP110432">
    <property type="protein sequence ID" value="WAQ90345.1"/>
    <property type="molecule type" value="Genomic_DNA"/>
</dbReference>
<name>A0ABY7D0C8_9BASI</name>
<proteinExistence type="predicted"/>
<feature type="compositionally biased region" description="Low complexity" evidence="1">
    <location>
        <begin position="1"/>
        <end position="10"/>
    </location>
</feature>
<dbReference type="GeneID" id="77802827"/>
<evidence type="ECO:0000313" key="2">
    <source>
        <dbReference type="EMBL" id="WAQ90345.1"/>
    </source>
</evidence>
<evidence type="ECO:0000313" key="3">
    <source>
        <dbReference type="Proteomes" id="UP001164743"/>
    </source>
</evidence>
<reference evidence="2" key="1">
    <citation type="submission" date="2022-10" db="EMBL/GenBank/DDBJ databases">
        <title>Puccinia triticina Genome sequencing and assembly.</title>
        <authorList>
            <person name="Li C."/>
        </authorList>
    </citation>
    <scope>NUCLEOTIDE SEQUENCE</scope>
    <source>
        <strain evidence="2">Pt15</strain>
    </source>
</reference>
<evidence type="ECO:0000256" key="1">
    <source>
        <dbReference type="SAM" id="MobiDB-lite"/>
    </source>
</evidence>